<evidence type="ECO:0000313" key="4">
    <source>
        <dbReference type="Proteomes" id="UP000292282"/>
    </source>
</evidence>
<protein>
    <submittedName>
        <fullName evidence="3">Uncharacterized protein</fullName>
    </submittedName>
</protein>
<feature type="region of interest" description="Disordered" evidence="1">
    <location>
        <begin position="142"/>
        <end position="166"/>
    </location>
</feature>
<proteinExistence type="predicted"/>
<comment type="caution">
    <text evidence="3">The sequence shown here is derived from an EMBL/GenBank/DDBJ whole genome shotgun (WGS) entry which is preliminary data.</text>
</comment>
<dbReference type="VEuPathDB" id="MicrosporidiaDB:CWI38_1199p0010"/>
<evidence type="ECO:0000313" key="3">
    <source>
        <dbReference type="EMBL" id="TBU11451.1"/>
    </source>
</evidence>
<feature type="compositionally biased region" description="Acidic residues" evidence="1">
    <location>
        <begin position="61"/>
        <end position="70"/>
    </location>
</feature>
<keyword evidence="4" id="KW-1185">Reference proteome</keyword>
<feature type="compositionally biased region" description="Polar residues" evidence="1">
    <location>
        <begin position="102"/>
        <end position="113"/>
    </location>
</feature>
<feature type="region of interest" description="Disordered" evidence="1">
    <location>
        <begin position="54"/>
        <end position="83"/>
    </location>
</feature>
<keyword evidence="2" id="KW-0812">Transmembrane</keyword>
<sequence>MNFSYYIYSYIFVFVCFYFDTKNIETKYFGYCGSRLHCDHTYAKSFTKATNEREVGSFPQEMEENEEEDGSFPQEKRKNQGGNNLICFTCTKSVGSLIRKQQLPSKTGESSGNKQKDTDDSKKDILYARIISLKKNRVLNPKVRLDRIKGLETRQNTSEKTEDEEN</sequence>
<name>A0A4Q9LUK9_9MICR</name>
<feature type="region of interest" description="Disordered" evidence="1">
    <location>
        <begin position="99"/>
        <end position="121"/>
    </location>
</feature>
<feature type="transmembrane region" description="Helical" evidence="2">
    <location>
        <begin position="6"/>
        <end position="21"/>
    </location>
</feature>
<evidence type="ECO:0000256" key="2">
    <source>
        <dbReference type="SAM" id="Phobius"/>
    </source>
</evidence>
<accession>A0A4Q9LUK9</accession>
<reference evidence="3 4" key="1">
    <citation type="submission" date="2017-12" db="EMBL/GenBank/DDBJ databases">
        <authorList>
            <person name="Pombert J.-F."/>
            <person name="Haag K.L."/>
            <person name="Ebert D."/>
        </authorList>
    </citation>
    <scope>NUCLEOTIDE SEQUENCE [LARGE SCALE GENOMIC DNA]</scope>
    <source>
        <strain evidence="3">IL-G-3</strain>
    </source>
</reference>
<dbReference type="Proteomes" id="UP000292282">
    <property type="component" value="Unassembled WGS sequence"/>
</dbReference>
<keyword evidence="2" id="KW-1133">Transmembrane helix</keyword>
<dbReference type="AlphaFoldDB" id="A0A4Q9LUK9"/>
<dbReference type="EMBL" id="PITK01001199">
    <property type="protein sequence ID" value="TBU11451.1"/>
    <property type="molecule type" value="Genomic_DNA"/>
</dbReference>
<organism evidence="3 4">
    <name type="scientific">Hamiltosporidium tvaerminnensis</name>
    <dbReference type="NCBI Taxonomy" id="1176355"/>
    <lineage>
        <taxon>Eukaryota</taxon>
        <taxon>Fungi</taxon>
        <taxon>Fungi incertae sedis</taxon>
        <taxon>Microsporidia</taxon>
        <taxon>Dubosqiidae</taxon>
        <taxon>Hamiltosporidium</taxon>
    </lineage>
</organism>
<evidence type="ECO:0000256" key="1">
    <source>
        <dbReference type="SAM" id="MobiDB-lite"/>
    </source>
</evidence>
<gene>
    <name evidence="3" type="ORF">CWI38_1199p0010</name>
</gene>
<feature type="compositionally biased region" description="Basic and acidic residues" evidence="1">
    <location>
        <begin position="143"/>
        <end position="160"/>
    </location>
</feature>
<keyword evidence="2" id="KW-0472">Membrane</keyword>